<name>A0A1Y2BJI7_9TREE</name>
<dbReference type="InParanoid" id="A0A1Y2BJI7"/>
<sequence>MTPIGFIADFLGFLFLYNTGLKQLKSGLRNAHAESIKSLLTVFLIISTAQLIPSFLFDSSYHFGSMWSFFFPVLLFTRWSQTNKDATIASSICDTFFAQLSTIIHGFYPDAWKGDQGQSFGIIVGVVVILLFWVGYLGSTGSFLTIWFFLAISTINTIGEYVPDQTTQLEYYRTQQTIWHNLLAIWMFRFLISTLESISIPGLVSLLDVVLHHLPSYFLWITIFLFAMLLTKKTVDDTTKVADTWYARWLLGTRKSAPVSSQSTTTAAPVAQTKASSSHGSSSRSHSKKP</sequence>
<dbReference type="EMBL" id="MCFC01000002">
    <property type="protein sequence ID" value="ORY34942.1"/>
    <property type="molecule type" value="Genomic_DNA"/>
</dbReference>
<accession>A0A1Y2BJI7</accession>
<gene>
    <name evidence="3" type="ORF">BCR39DRAFT_490578</name>
</gene>
<evidence type="ECO:0000313" key="4">
    <source>
        <dbReference type="Proteomes" id="UP000193986"/>
    </source>
</evidence>
<protein>
    <submittedName>
        <fullName evidence="3">Uncharacterized protein</fullName>
    </submittedName>
</protein>
<feature type="compositionally biased region" description="Polar residues" evidence="1">
    <location>
        <begin position="258"/>
        <end position="267"/>
    </location>
</feature>
<dbReference type="OrthoDB" id="2574383at2759"/>
<evidence type="ECO:0000256" key="1">
    <source>
        <dbReference type="SAM" id="MobiDB-lite"/>
    </source>
</evidence>
<keyword evidence="2" id="KW-0472">Membrane</keyword>
<feature type="region of interest" description="Disordered" evidence="1">
    <location>
        <begin position="256"/>
        <end position="290"/>
    </location>
</feature>
<feature type="transmembrane region" description="Helical" evidence="2">
    <location>
        <begin position="36"/>
        <end position="55"/>
    </location>
</feature>
<evidence type="ECO:0000256" key="2">
    <source>
        <dbReference type="SAM" id="Phobius"/>
    </source>
</evidence>
<proteinExistence type="predicted"/>
<feature type="transmembrane region" description="Helical" evidence="2">
    <location>
        <begin position="120"/>
        <end position="138"/>
    </location>
</feature>
<feature type="transmembrane region" description="Helical" evidence="2">
    <location>
        <begin position="6"/>
        <end position="24"/>
    </location>
</feature>
<keyword evidence="4" id="KW-1185">Reference proteome</keyword>
<organism evidence="3 4">
    <name type="scientific">Naematelia encephala</name>
    <dbReference type="NCBI Taxonomy" id="71784"/>
    <lineage>
        <taxon>Eukaryota</taxon>
        <taxon>Fungi</taxon>
        <taxon>Dikarya</taxon>
        <taxon>Basidiomycota</taxon>
        <taxon>Agaricomycotina</taxon>
        <taxon>Tremellomycetes</taxon>
        <taxon>Tremellales</taxon>
        <taxon>Naemateliaceae</taxon>
        <taxon>Naematelia</taxon>
    </lineage>
</organism>
<evidence type="ECO:0000313" key="3">
    <source>
        <dbReference type="EMBL" id="ORY34942.1"/>
    </source>
</evidence>
<comment type="caution">
    <text evidence="3">The sequence shown here is derived from an EMBL/GenBank/DDBJ whole genome shotgun (WGS) entry which is preliminary data.</text>
</comment>
<keyword evidence="2" id="KW-0812">Transmembrane</keyword>
<dbReference type="STRING" id="71784.A0A1Y2BJI7"/>
<dbReference type="Proteomes" id="UP000193986">
    <property type="component" value="Unassembled WGS sequence"/>
</dbReference>
<feature type="transmembrane region" description="Helical" evidence="2">
    <location>
        <begin position="210"/>
        <end position="230"/>
    </location>
</feature>
<reference evidence="3 4" key="1">
    <citation type="submission" date="2016-07" db="EMBL/GenBank/DDBJ databases">
        <title>Pervasive Adenine N6-methylation of Active Genes in Fungi.</title>
        <authorList>
            <consortium name="DOE Joint Genome Institute"/>
            <person name="Mondo S.J."/>
            <person name="Dannebaum R.O."/>
            <person name="Kuo R.C."/>
            <person name="Labutti K."/>
            <person name="Haridas S."/>
            <person name="Kuo A."/>
            <person name="Salamov A."/>
            <person name="Ahrendt S.R."/>
            <person name="Lipzen A."/>
            <person name="Sullivan W."/>
            <person name="Andreopoulos W.B."/>
            <person name="Clum A."/>
            <person name="Lindquist E."/>
            <person name="Daum C."/>
            <person name="Ramamoorthy G.K."/>
            <person name="Gryganskyi A."/>
            <person name="Culley D."/>
            <person name="Magnuson J.K."/>
            <person name="James T.Y."/>
            <person name="O'Malley M.A."/>
            <person name="Stajich J.E."/>
            <person name="Spatafora J.W."/>
            <person name="Visel A."/>
            <person name="Grigoriev I.V."/>
        </authorList>
    </citation>
    <scope>NUCLEOTIDE SEQUENCE [LARGE SCALE GENOMIC DNA]</scope>
    <source>
        <strain evidence="3 4">68-887.2</strain>
    </source>
</reference>
<feature type="transmembrane region" description="Helical" evidence="2">
    <location>
        <begin position="183"/>
        <end position="204"/>
    </location>
</feature>
<dbReference type="AlphaFoldDB" id="A0A1Y2BJI7"/>
<feature type="transmembrane region" description="Helical" evidence="2">
    <location>
        <begin position="144"/>
        <end position="162"/>
    </location>
</feature>
<keyword evidence="2" id="KW-1133">Transmembrane helix</keyword>